<feature type="transmembrane region" description="Helical" evidence="1">
    <location>
        <begin position="188"/>
        <end position="209"/>
    </location>
</feature>
<sequence>MFVNVLRLEIDRFFKQRLFWLELLFVTFLFVFIALLLYAARSAFPGLVNAFGWPLGLFVSLNSITATSLGGLLLVALAGWITTQEYSWHTMQLWLSHGIPRLWLLCTKVLVLFMAAILMGLVILLVGGGLSLLLSLSIHGSVNIAQVKFVELLLSVVRAVYSVFPYIALTFMLGIITRSPWITICGSLLFAGLLEGLLARGLSLLGGIWGQVALYLPASLTTAMVDQNVSLLNVPLNVTHDVTLSAGQAAIGIALYTLIFCGIAGWCLQRQNLHS</sequence>
<keyword evidence="1" id="KW-0812">Transmembrane</keyword>
<feature type="transmembrane region" description="Helical" evidence="1">
    <location>
        <begin position="60"/>
        <end position="81"/>
    </location>
</feature>
<proteinExistence type="predicted"/>
<dbReference type="GO" id="GO:0005886">
    <property type="term" value="C:plasma membrane"/>
    <property type="evidence" value="ECO:0007669"/>
    <property type="project" value="UniProtKB-SubCell"/>
</dbReference>
<accession>A0A4V0YZD4</accession>
<reference evidence="2 3" key="1">
    <citation type="submission" date="2019-01" db="EMBL/GenBank/DDBJ databases">
        <title>Ktedonosporobacter rubrisoli SCAWS-G2.</title>
        <authorList>
            <person name="Huang Y."/>
            <person name="Yan B."/>
        </authorList>
    </citation>
    <scope>NUCLEOTIDE SEQUENCE [LARGE SCALE GENOMIC DNA]</scope>
    <source>
        <strain evidence="2 3">SCAWS-G2</strain>
    </source>
</reference>
<evidence type="ECO:0000256" key="1">
    <source>
        <dbReference type="SAM" id="Phobius"/>
    </source>
</evidence>
<keyword evidence="1" id="KW-1133">Transmembrane helix</keyword>
<protein>
    <submittedName>
        <fullName evidence="2">Uncharacterized protein</fullName>
    </submittedName>
</protein>
<dbReference type="KEGG" id="kbs:EPA93_26415"/>
<dbReference type="GO" id="GO:0140359">
    <property type="term" value="F:ABC-type transporter activity"/>
    <property type="evidence" value="ECO:0007669"/>
    <property type="project" value="InterPro"/>
</dbReference>
<feature type="transmembrane region" description="Helical" evidence="1">
    <location>
        <begin position="152"/>
        <end position="176"/>
    </location>
</feature>
<feature type="transmembrane region" description="Helical" evidence="1">
    <location>
        <begin position="102"/>
        <end position="132"/>
    </location>
</feature>
<evidence type="ECO:0000313" key="2">
    <source>
        <dbReference type="EMBL" id="QBD79331.1"/>
    </source>
</evidence>
<dbReference type="AlphaFoldDB" id="A0A4V0YZD4"/>
<organism evidence="2 3">
    <name type="scientific">Ktedonosporobacter rubrisoli</name>
    <dbReference type="NCBI Taxonomy" id="2509675"/>
    <lineage>
        <taxon>Bacteria</taxon>
        <taxon>Bacillati</taxon>
        <taxon>Chloroflexota</taxon>
        <taxon>Ktedonobacteria</taxon>
        <taxon>Ktedonobacterales</taxon>
        <taxon>Ktedonosporobacteraceae</taxon>
        <taxon>Ktedonosporobacter</taxon>
    </lineage>
</organism>
<keyword evidence="3" id="KW-1185">Reference proteome</keyword>
<evidence type="ECO:0000313" key="3">
    <source>
        <dbReference type="Proteomes" id="UP000290365"/>
    </source>
</evidence>
<dbReference type="RefSeq" id="WP_129890384.1">
    <property type="nucleotide sequence ID" value="NZ_CP035758.1"/>
</dbReference>
<feature type="transmembrane region" description="Helical" evidence="1">
    <location>
        <begin position="20"/>
        <end position="40"/>
    </location>
</feature>
<dbReference type="EMBL" id="CP035758">
    <property type="protein sequence ID" value="QBD79331.1"/>
    <property type="molecule type" value="Genomic_DNA"/>
</dbReference>
<gene>
    <name evidence="2" type="ORF">EPA93_26415</name>
</gene>
<keyword evidence="1" id="KW-0472">Membrane</keyword>
<feature type="transmembrane region" description="Helical" evidence="1">
    <location>
        <begin position="249"/>
        <end position="268"/>
    </location>
</feature>
<name>A0A4V0YZD4_KTERU</name>
<dbReference type="Proteomes" id="UP000290365">
    <property type="component" value="Chromosome"/>
</dbReference>
<dbReference type="OrthoDB" id="154959at2"/>